<evidence type="ECO:0000256" key="1">
    <source>
        <dbReference type="ARBA" id="ARBA00010808"/>
    </source>
</evidence>
<dbReference type="SUPFAM" id="SSF54575">
    <property type="entry name" value="Ribosomal protein L31e"/>
    <property type="match status" value="1"/>
</dbReference>
<dbReference type="InterPro" id="IPR023621">
    <property type="entry name" value="Ribosomal_eL31_dom_sf"/>
</dbReference>
<dbReference type="Proteomes" id="UP000636709">
    <property type="component" value="Unassembled WGS sequence"/>
</dbReference>
<dbReference type="InterPro" id="IPR000054">
    <property type="entry name" value="Ribosomal_eL31"/>
</dbReference>
<evidence type="ECO:0000256" key="2">
    <source>
        <dbReference type="ARBA" id="ARBA00022980"/>
    </source>
</evidence>
<dbReference type="GO" id="GO:0003735">
    <property type="term" value="F:structural constituent of ribosome"/>
    <property type="evidence" value="ECO:0007669"/>
    <property type="project" value="InterPro"/>
</dbReference>
<dbReference type="EMBL" id="JACEFO010000186">
    <property type="protein sequence ID" value="KAF8779215.1"/>
    <property type="molecule type" value="Genomic_DNA"/>
</dbReference>
<dbReference type="PANTHER" id="PTHR10956:SF0">
    <property type="entry name" value="60S RIBOSOMAL PROTEIN L31"/>
    <property type="match status" value="1"/>
</dbReference>
<name>A0A835KV48_9POAL</name>
<keyword evidence="2" id="KW-0689">Ribosomal protein</keyword>
<keyword evidence="6" id="KW-1185">Reference proteome</keyword>
<comment type="caution">
    <text evidence="5">The sequence shown here is derived from an EMBL/GenBank/DDBJ whole genome shotgun (WGS) entry which is preliminary data.</text>
</comment>
<reference evidence="5" key="1">
    <citation type="submission" date="2020-07" db="EMBL/GenBank/DDBJ databases">
        <title>Genome sequence and genetic diversity analysis of an under-domesticated orphan crop, white fonio (Digitaria exilis).</title>
        <authorList>
            <person name="Bennetzen J.L."/>
            <person name="Chen S."/>
            <person name="Ma X."/>
            <person name="Wang X."/>
            <person name="Yssel A.E.J."/>
            <person name="Chaluvadi S.R."/>
            <person name="Johnson M."/>
            <person name="Gangashetty P."/>
            <person name="Hamidou F."/>
            <person name="Sanogo M.D."/>
            <person name="Zwaenepoel A."/>
            <person name="Wallace J."/>
            <person name="Van De Peer Y."/>
            <person name="Van Deynze A."/>
        </authorList>
    </citation>
    <scope>NUCLEOTIDE SEQUENCE</scope>
    <source>
        <tissue evidence="5">Leaves</tissue>
    </source>
</reference>
<dbReference type="Pfam" id="PF01198">
    <property type="entry name" value="Ribosomal_L31e"/>
    <property type="match status" value="1"/>
</dbReference>
<organism evidence="5 6">
    <name type="scientific">Digitaria exilis</name>
    <dbReference type="NCBI Taxonomy" id="1010633"/>
    <lineage>
        <taxon>Eukaryota</taxon>
        <taxon>Viridiplantae</taxon>
        <taxon>Streptophyta</taxon>
        <taxon>Embryophyta</taxon>
        <taxon>Tracheophyta</taxon>
        <taxon>Spermatophyta</taxon>
        <taxon>Magnoliopsida</taxon>
        <taxon>Liliopsida</taxon>
        <taxon>Poales</taxon>
        <taxon>Poaceae</taxon>
        <taxon>PACMAD clade</taxon>
        <taxon>Panicoideae</taxon>
        <taxon>Panicodae</taxon>
        <taxon>Paniceae</taxon>
        <taxon>Anthephorinae</taxon>
        <taxon>Digitaria</taxon>
    </lineage>
</organism>
<dbReference type="SMART" id="SM01380">
    <property type="entry name" value="Ribosomal_L31e"/>
    <property type="match status" value="1"/>
</dbReference>
<dbReference type="GO" id="GO:0002181">
    <property type="term" value="P:cytoplasmic translation"/>
    <property type="evidence" value="ECO:0007669"/>
    <property type="project" value="TreeGrafter"/>
</dbReference>
<feature type="region of interest" description="Disordered" evidence="4">
    <location>
        <begin position="1"/>
        <end position="22"/>
    </location>
</feature>
<dbReference type="AlphaFoldDB" id="A0A835KV48"/>
<evidence type="ECO:0000256" key="4">
    <source>
        <dbReference type="SAM" id="MobiDB-lite"/>
    </source>
</evidence>
<sequence>MHLQEEAPQHHQGNQEVCTKSMSTTDVRIDAKLNKYIWSSSIRSVPRRVWIASKRTDECPECQERQGALLSGQPLRPPGGSPGHGYQAS</sequence>
<comment type="similarity">
    <text evidence="1">Belongs to the eukaryotic ribosomal protein eL31 family.</text>
</comment>
<keyword evidence="3" id="KW-0687">Ribonucleoprotein</keyword>
<evidence type="ECO:0000313" key="6">
    <source>
        <dbReference type="Proteomes" id="UP000636709"/>
    </source>
</evidence>
<feature type="region of interest" description="Disordered" evidence="4">
    <location>
        <begin position="62"/>
        <end position="89"/>
    </location>
</feature>
<gene>
    <name evidence="5" type="ORF">HU200_002892</name>
</gene>
<proteinExistence type="inferred from homology"/>
<evidence type="ECO:0000256" key="3">
    <source>
        <dbReference type="ARBA" id="ARBA00023274"/>
    </source>
</evidence>
<dbReference type="Gene3D" id="3.10.440.10">
    <property type="match status" value="1"/>
</dbReference>
<dbReference type="GO" id="GO:0022625">
    <property type="term" value="C:cytosolic large ribosomal subunit"/>
    <property type="evidence" value="ECO:0007669"/>
    <property type="project" value="TreeGrafter"/>
</dbReference>
<accession>A0A835KV48</accession>
<protein>
    <submittedName>
        <fullName evidence="5">Uncharacterized protein</fullName>
    </submittedName>
</protein>
<dbReference type="OrthoDB" id="9739313at2759"/>
<dbReference type="PANTHER" id="PTHR10956">
    <property type="entry name" value="60S RIBOSOMAL PROTEIN L31"/>
    <property type="match status" value="1"/>
</dbReference>
<evidence type="ECO:0000313" key="5">
    <source>
        <dbReference type="EMBL" id="KAF8779215.1"/>
    </source>
</evidence>
<feature type="compositionally biased region" description="Polar residues" evidence="4">
    <location>
        <begin position="11"/>
        <end position="22"/>
    </location>
</feature>